<dbReference type="InterPro" id="IPR012337">
    <property type="entry name" value="RNaseH-like_sf"/>
</dbReference>
<accession>A0AAV2CX71</accession>
<dbReference type="Pfam" id="PF00665">
    <property type="entry name" value="rve"/>
    <property type="match status" value="1"/>
</dbReference>
<dbReference type="Gene3D" id="3.30.420.10">
    <property type="entry name" value="Ribonuclease H-like superfamily/Ribonuclease H"/>
    <property type="match status" value="1"/>
</dbReference>
<feature type="domain" description="Integrase catalytic" evidence="1">
    <location>
        <begin position="1"/>
        <end position="152"/>
    </location>
</feature>
<dbReference type="AlphaFoldDB" id="A0AAV2CX71"/>
<dbReference type="PANTHER" id="PTHR48475:SF2">
    <property type="entry name" value="RIBONUCLEASE H"/>
    <property type="match status" value="1"/>
</dbReference>
<dbReference type="GO" id="GO:0015074">
    <property type="term" value="P:DNA integration"/>
    <property type="evidence" value="ECO:0007669"/>
    <property type="project" value="InterPro"/>
</dbReference>
<reference evidence="2 3" key="1">
    <citation type="submission" date="2024-04" db="EMBL/GenBank/DDBJ databases">
        <authorList>
            <person name="Fracassetti M."/>
        </authorList>
    </citation>
    <scope>NUCLEOTIDE SEQUENCE [LARGE SCALE GENOMIC DNA]</scope>
</reference>
<organism evidence="2 3">
    <name type="scientific">Linum trigynum</name>
    <dbReference type="NCBI Taxonomy" id="586398"/>
    <lineage>
        <taxon>Eukaryota</taxon>
        <taxon>Viridiplantae</taxon>
        <taxon>Streptophyta</taxon>
        <taxon>Embryophyta</taxon>
        <taxon>Tracheophyta</taxon>
        <taxon>Spermatophyta</taxon>
        <taxon>Magnoliopsida</taxon>
        <taxon>eudicotyledons</taxon>
        <taxon>Gunneridae</taxon>
        <taxon>Pentapetalae</taxon>
        <taxon>rosids</taxon>
        <taxon>fabids</taxon>
        <taxon>Malpighiales</taxon>
        <taxon>Linaceae</taxon>
        <taxon>Linum</taxon>
    </lineage>
</organism>
<evidence type="ECO:0000313" key="3">
    <source>
        <dbReference type="Proteomes" id="UP001497516"/>
    </source>
</evidence>
<proteinExistence type="predicted"/>
<dbReference type="InterPro" id="IPR036397">
    <property type="entry name" value="RNaseH_sf"/>
</dbReference>
<keyword evidence="3" id="KW-1185">Reference proteome</keyword>
<evidence type="ECO:0000313" key="2">
    <source>
        <dbReference type="EMBL" id="CAL1361132.1"/>
    </source>
</evidence>
<dbReference type="Proteomes" id="UP001497516">
    <property type="component" value="Chromosome 10"/>
</dbReference>
<dbReference type="GO" id="GO:0003676">
    <property type="term" value="F:nucleic acid binding"/>
    <property type="evidence" value="ECO:0007669"/>
    <property type="project" value="InterPro"/>
</dbReference>
<sequence length="281" mass="31784">MGVDLLGPFPTAKGKRKYIIVAVDYFTKWIKAEALALITAHQVTHFLKNNILARFGVLNALIFDHGKQFDCAEVIDFCDQVGAIVRFASVAYPQVNNQAESANKAILHGLHTRLDEAKGNWADELNTVLWAHRTTFKVATGKTPFALTYGTDAVIPIETIATTYWIMMYDKEDNKEAHLLDLKLAQEWRELAAIKLAATKEHVAKYHNAKLVPHKLTLGDQVLRRNFRPDPKHEKLASTWEGPYLIREVVGANTFKLSELGGAKIPRTWNAQNLRNYYRTT</sequence>
<evidence type="ECO:0000259" key="1">
    <source>
        <dbReference type="PROSITE" id="PS50994"/>
    </source>
</evidence>
<dbReference type="EMBL" id="OZ034814">
    <property type="protein sequence ID" value="CAL1361132.1"/>
    <property type="molecule type" value="Genomic_DNA"/>
</dbReference>
<dbReference type="InterPro" id="IPR001584">
    <property type="entry name" value="Integrase_cat-core"/>
</dbReference>
<name>A0AAV2CX71_9ROSI</name>
<gene>
    <name evidence="2" type="ORF">LTRI10_LOCUS8523</name>
</gene>
<dbReference type="PROSITE" id="PS50994">
    <property type="entry name" value="INTEGRASE"/>
    <property type="match status" value="1"/>
</dbReference>
<dbReference type="PANTHER" id="PTHR48475">
    <property type="entry name" value="RIBONUCLEASE H"/>
    <property type="match status" value="1"/>
</dbReference>
<dbReference type="SUPFAM" id="SSF53098">
    <property type="entry name" value="Ribonuclease H-like"/>
    <property type="match status" value="1"/>
</dbReference>
<protein>
    <recommendedName>
        <fullName evidence="1">Integrase catalytic domain-containing protein</fullName>
    </recommendedName>
</protein>